<dbReference type="SUPFAM" id="SSF55550">
    <property type="entry name" value="SH2 domain"/>
    <property type="match status" value="1"/>
</dbReference>
<dbReference type="Gene3D" id="3.30.505.10">
    <property type="entry name" value="SH2 domain"/>
    <property type="match status" value="1"/>
</dbReference>
<feature type="region of interest" description="Disordered" evidence="7">
    <location>
        <begin position="605"/>
        <end position="651"/>
    </location>
</feature>
<dbReference type="InterPro" id="IPR000159">
    <property type="entry name" value="RA_dom"/>
</dbReference>
<dbReference type="Ensembl" id="ENSAOCT00000008320.2">
    <property type="protein sequence ID" value="ENSAOCP00000004291.2"/>
    <property type="gene ID" value="ENSAOCG00000007677.2"/>
</dbReference>
<proteinExistence type="inferred from homology"/>
<dbReference type="GeneTree" id="ENSGT00940000154866"/>
<reference evidence="11" key="3">
    <citation type="submission" date="2025-09" db="UniProtKB">
        <authorList>
            <consortium name="Ensembl"/>
        </authorList>
    </citation>
    <scope>IDENTIFICATION</scope>
</reference>
<reference evidence="11" key="2">
    <citation type="submission" date="2025-08" db="UniProtKB">
        <authorList>
            <consortium name="Ensembl"/>
        </authorList>
    </citation>
    <scope>IDENTIFICATION</scope>
</reference>
<feature type="compositionally biased region" description="Basic and acidic residues" evidence="7">
    <location>
        <begin position="415"/>
        <end position="425"/>
    </location>
</feature>
<dbReference type="OMA" id="FIKVYQP"/>
<dbReference type="InterPro" id="IPR036860">
    <property type="entry name" value="SH2_dom_sf"/>
</dbReference>
<dbReference type="Pfam" id="PF02204">
    <property type="entry name" value="VPS9"/>
    <property type="match status" value="1"/>
</dbReference>
<dbReference type="InterPro" id="IPR029071">
    <property type="entry name" value="Ubiquitin-like_domsf"/>
</dbReference>
<dbReference type="PROSITE" id="PS50200">
    <property type="entry name" value="RA"/>
    <property type="match status" value="1"/>
</dbReference>
<dbReference type="FunFam" id="1.20.1050.80:FF:000002">
    <property type="entry name" value="Ras and Rab interactor 2"/>
    <property type="match status" value="1"/>
</dbReference>
<dbReference type="SUPFAM" id="SSF54236">
    <property type="entry name" value="Ubiquitin-like"/>
    <property type="match status" value="1"/>
</dbReference>
<feature type="compositionally biased region" description="Low complexity" evidence="7">
    <location>
        <begin position="550"/>
        <end position="563"/>
    </location>
</feature>
<reference evidence="11 12" key="1">
    <citation type="submission" date="2022-01" db="EMBL/GenBank/DDBJ databases">
        <title>A chromosome-scale genome assembly of the false clownfish, Amphiprion ocellaris.</title>
        <authorList>
            <person name="Ryu T."/>
        </authorList>
    </citation>
    <scope>NUCLEOTIDE SEQUENCE [LARGE SCALE GENOMIC DNA]</scope>
</reference>
<feature type="compositionally biased region" description="Pro residues" evidence="7">
    <location>
        <begin position="381"/>
        <end position="391"/>
    </location>
</feature>
<dbReference type="GO" id="GO:0005085">
    <property type="term" value="F:guanyl-nucleotide exchange factor activity"/>
    <property type="evidence" value="ECO:0007669"/>
    <property type="project" value="InterPro"/>
</dbReference>
<dbReference type="GO" id="GO:0016192">
    <property type="term" value="P:vesicle-mediated transport"/>
    <property type="evidence" value="ECO:0007669"/>
    <property type="project" value="InterPro"/>
</dbReference>
<feature type="domain" description="VPS9" evidence="10">
    <location>
        <begin position="790"/>
        <end position="930"/>
    </location>
</feature>
<keyword evidence="12" id="KW-1185">Reference proteome</keyword>
<feature type="compositionally biased region" description="Low complexity" evidence="7">
    <location>
        <begin position="327"/>
        <end position="346"/>
    </location>
</feature>
<organism evidence="11 12">
    <name type="scientific">Amphiprion ocellaris</name>
    <name type="common">Clown anemonefish</name>
    <dbReference type="NCBI Taxonomy" id="80972"/>
    <lineage>
        <taxon>Eukaryota</taxon>
        <taxon>Metazoa</taxon>
        <taxon>Chordata</taxon>
        <taxon>Craniata</taxon>
        <taxon>Vertebrata</taxon>
        <taxon>Euteleostomi</taxon>
        <taxon>Actinopterygii</taxon>
        <taxon>Neopterygii</taxon>
        <taxon>Teleostei</taxon>
        <taxon>Neoteleostei</taxon>
        <taxon>Acanthomorphata</taxon>
        <taxon>Ovalentaria</taxon>
        <taxon>Pomacentridae</taxon>
        <taxon>Amphiprion</taxon>
    </lineage>
</organism>
<dbReference type="Gene3D" id="1.20.1050.80">
    <property type="entry name" value="VPS9 domain"/>
    <property type="match status" value="1"/>
</dbReference>
<feature type="compositionally biased region" description="Low complexity" evidence="7">
    <location>
        <begin position="426"/>
        <end position="482"/>
    </location>
</feature>
<evidence type="ECO:0000256" key="5">
    <source>
        <dbReference type="ARBA" id="ARBA00022999"/>
    </source>
</evidence>
<feature type="region of interest" description="Disordered" evidence="7">
    <location>
        <begin position="291"/>
        <end position="487"/>
    </location>
</feature>
<dbReference type="Proteomes" id="UP001501940">
    <property type="component" value="Chromosome 16"/>
</dbReference>
<dbReference type="SMART" id="SM00167">
    <property type="entry name" value="VPS9"/>
    <property type="match status" value="1"/>
</dbReference>
<dbReference type="SMART" id="SM00314">
    <property type="entry name" value="RA"/>
    <property type="match status" value="1"/>
</dbReference>
<dbReference type="SMART" id="SM00252">
    <property type="entry name" value="SH2"/>
    <property type="match status" value="1"/>
</dbReference>
<feature type="domain" description="Ras-associating" evidence="9">
    <location>
        <begin position="960"/>
        <end position="1051"/>
    </location>
</feature>
<gene>
    <name evidence="11" type="primary">RIN2</name>
</gene>
<evidence type="ECO:0000313" key="11">
    <source>
        <dbReference type="Ensembl" id="ENSAOCP00000004291.2"/>
    </source>
</evidence>
<keyword evidence="3" id="KW-0343">GTPase activation</keyword>
<feature type="compositionally biased region" description="Polar residues" evidence="7">
    <location>
        <begin position="506"/>
        <end position="520"/>
    </location>
</feature>
<dbReference type="Pfam" id="PF00788">
    <property type="entry name" value="RA"/>
    <property type="match status" value="1"/>
</dbReference>
<evidence type="ECO:0000259" key="9">
    <source>
        <dbReference type="PROSITE" id="PS50200"/>
    </source>
</evidence>
<accession>A0A3Q1B2G0</accession>
<dbReference type="GO" id="GO:0007165">
    <property type="term" value="P:signal transduction"/>
    <property type="evidence" value="ECO:0007669"/>
    <property type="project" value="InterPro"/>
</dbReference>
<evidence type="ECO:0008006" key="13">
    <source>
        <dbReference type="Google" id="ProtNLM"/>
    </source>
</evidence>
<dbReference type="AlphaFoldDB" id="A0A3Q1B2G0"/>
<dbReference type="InterPro" id="IPR037191">
    <property type="entry name" value="VPS9_dom_sf"/>
</dbReference>
<evidence type="ECO:0000313" key="12">
    <source>
        <dbReference type="Proteomes" id="UP001501940"/>
    </source>
</evidence>
<dbReference type="GO" id="GO:0030139">
    <property type="term" value="C:endocytic vesicle"/>
    <property type="evidence" value="ECO:0007669"/>
    <property type="project" value="TreeGrafter"/>
</dbReference>
<dbReference type="PANTHER" id="PTHR23101">
    <property type="entry name" value="RAB GDP/GTP EXCHANGE FACTOR"/>
    <property type="match status" value="1"/>
</dbReference>
<dbReference type="GO" id="GO:0005096">
    <property type="term" value="F:GTPase activator activity"/>
    <property type="evidence" value="ECO:0007669"/>
    <property type="project" value="UniProtKB-KW"/>
</dbReference>
<protein>
    <recommendedName>
        <fullName evidence="13">Ras and Rab interactor 2</fullName>
    </recommendedName>
</protein>
<feature type="region of interest" description="Disordered" evidence="7">
    <location>
        <begin position="232"/>
        <end position="266"/>
    </location>
</feature>
<dbReference type="PROSITE" id="PS50001">
    <property type="entry name" value="SH2"/>
    <property type="match status" value="1"/>
</dbReference>
<dbReference type="SUPFAM" id="SSF109993">
    <property type="entry name" value="VPS9 domain"/>
    <property type="match status" value="1"/>
</dbReference>
<dbReference type="Pfam" id="PF23268">
    <property type="entry name" value="RIN1"/>
    <property type="match status" value="1"/>
</dbReference>
<dbReference type="PANTHER" id="PTHR23101:SF51">
    <property type="entry name" value="RAS AND RAB INTERACTOR 2"/>
    <property type="match status" value="1"/>
</dbReference>
<dbReference type="STRING" id="80972.ENSAOCP00000004291"/>
<evidence type="ECO:0000259" key="10">
    <source>
        <dbReference type="PROSITE" id="PS51205"/>
    </source>
</evidence>
<dbReference type="InterPro" id="IPR000980">
    <property type="entry name" value="SH2"/>
</dbReference>
<sequence>MSTRDISQPCKQERKGSFFKLIDSLAWELGTLKKEMGKKIDSAEGDQKTDTLLGLGEEVGGLFLQASPCTGIGAGLAGARDSGYDSLHRRLSVLDRLVHTHAVWLQLGLSHQDARRLLQSQPAGTFVVRKSTSLQKKVISIRVDKDSTVFIKDFPVKESQYTFSLEGSGLSFADLFRLMAFCCISRDVLPFTLKLPEAIASARTFADLEEVAKLGAGFWDAQLCHRRKGSVSLTGTAAPDRPPPPVQRPVSSAAAPGRPRLRTRTPSELECCQSNGALCFINPLFIKVHQTDGGDQGTTPNTPDTVEQGLREESSNTEATNKETLHSCSDSSQVCSSDHGESSQSSQRKVHSLGRNTELQDNNRQTGSSQKLPATECVSRSPPPRPPPPRFAPQRSAPPVRQLSMPEKISWINVPKEKMEQRERGSSLLSRLGSSLSISPSSSPPKRLSISSPISIPRRSLPLSLSSLSSSPHRSKASPSSSQEDAQCHLALEDDTIERAIIRAKLSQQNSTRASTQDSCSPPDPSFMAASKAGGDEEAGEECSGGGQRLSDMSLSTDSSDSLDFSQSSAFFIPPLHDPSPPTVADFNTHLPLSLPQSHLSYCGLEEDDDEEDEEDEEEPDYGVSLESDQDQDQDLTMVPPGHHTKRRPSASALVLQKALRGHLRKMSGVFNSLLTPEKRAIRRVLELSRDKGSYFGSLIQDYVSYMGEGAGTQAWQGYASGLELLQTLRQFITQMKSYLRQSSEMEPPIESLIPEDQIDRVLEKAMHKCVLKPLKLVVSAALQEFQVRSGAWQELTENLSLAKARQPHEMGVADTLPPDPVAIEKIKHKFHTMCKLYSPEKKVTMLLRVCKLIYTIMEDNSGRLYGADDFLPMLTYVLAQCDMPQLDNEILYMMELLDPSLLHGEGGYYLTSAYGAMSLIRNFQEEQAARVLSSETRDTLHQWHRRRTTLRSAPSIDDFQNYLRVALQELDSGCTAKTLQVRPYATVEEVCQLCAHKFKVSDPENYGLFLLMEGSSQQLAPDTHPQKIKAELHSRPEAAPFHFVFRRVTNSTRSSTHLDATPNLNDLNVTSDSQANLNDLSTELSPPSSQLSVSLGLSPTLTFSLPPNHLDSSSTSI</sequence>
<evidence type="ECO:0000256" key="4">
    <source>
        <dbReference type="ARBA" id="ARBA00022490"/>
    </source>
</evidence>
<evidence type="ECO:0000256" key="7">
    <source>
        <dbReference type="SAM" id="MobiDB-lite"/>
    </source>
</evidence>
<evidence type="ECO:0000259" key="8">
    <source>
        <dbReference type="PROSITE" id="PS50001"/>
    </source>
</evidence>
<feature type="compositionally biased region" description="Polar residues" evidence="7">
    <location>
        <begin position="354"/>
        <end position="372"/>
    </location>
</feature>
<feature type="compositionally biased region" description="Basic and acidic residues" evidence="7">
    <location>
        <begin position="309"/>
        <end position="325"/>
    </location>
</feature>
<keyword evidence="5 6" id="KW-0727">SH2 domain</keyword>
<dbReference type="PROSITE" id="PS51205">
    <property type="entry name" value="VPS9"/>
    <property type="match status" value="1"/>
</dbReference>
<feature type="region of interest" description="Disordered" evidence="7">
    <location>
        <begin position="506"/>
        <end position="563"/>
    </location>
</feature>
<evidence type="ECO:0000256" key="1">
    <source>
        <dbReference type="ARBA" id="ARBA00004496"/>
    </source>
</evidence>
<evidence type="ECO:0000256" key="3">
    <source>
        <dbReference type="ARBA" id="ARBA00022468"/>
    </source>
</evidence>
<evidence type="ECO:0000256" key="2">
    <source>
        <dbReference type="ARBA" id="ARBA00006919"/>
    </source>
</evidence>
<keyword evidence="4" id="KW-0963">Cytoplasm</keyword>
<feature type="domain" description="SH2" evidence="8">
    <location>
        <begin position="104"/>
        <end position="197"/>
    </location>
</feature>
<feature type="compositionally biased region" description="Acidic residues" evidence="7">
    <location>
        <begin position="605"/>
        <end position="621"/>
    </location>
</feature>
<dbReference type="GO" id="GO:0005829">
    <property type="term" value="C:cytosol"/>
    <property type="evidence" value="ECO:0007669"/>
    <property type="project" value="TreeGrafter"/>
</dbReference>
<dbReference type="GO" id="GO:0031267">
    <property type="term" value="F:small GTPase binding"/>
    <property type="evidence" value="ECO:0007669"/>
    <property type="project" value="TreeGrafter"/>
</dbReference>
<name>A0A3Q1B2G0_AMPOC</name>
<comment type="similarity">
    <text evidence="2">Belongs to the RIN (Ras interaction/interference) family.</text>
</comment>
<evidence type="ECO:0000256" key="6">
    <source>
        <dbReference type="PROSITE-ProRule" id="PRU00191"/>
    </source>
</evidence>
<dbReference type="InterPro" id="IPR045046">
    <property type="entry name" value="Vps9-like"/>
</dbReference>
<dbReference type="InterPro" id="IPR003123">
    <property type="entry name" value="VPS9"/>
</dbReference>
<comment type="subcellular location">
    <subcellularLocation>
        <location evidence="1">Cytoplasm</location>
    </subcellularLocation>
</comment>